<keyword evidence="2" id="KW-1185">Reference proteome</keyword>
<protein>
    <submittedName>
        <fullName evidence="1 3">Uncharacterized protein</fullName>
    </submittedName>
</protein>
<name>A0A183A797_9TREM</name>
<proteinExistence type="predicted"/>
<accession>A0A183A797</accession>
<gene>
    <name evidence="1" type="ORF">ECPE_LOCUS2832</name>
</gene>
<reference evidence="1 2" key="2">
    <citation type="submission" date="2018-11" db="EMBL/GenBank/DDBJ databases">
        <authorList>
            <consortium name="Pathogen Informatics"/>
        </authorList>
    </citation>
    <scope>NUCLEOTIDE SEQUENCE [LARGE SCALE GENOMIC DNA]</scope>
    <source>
        <strain evidence="1 2">Egypt</strain>
    </source>
</reference>
<dbReference type="OrthoDB" id="6238700at2759"/>
<dbReference type="EMBL" id="UZAN01039886">
    <property type="protein sequence ID" value="VDP67560.1"/>
    <property type="molecule type" value="Genomic_DNA"/>
</dbReference>
<evidence type="ECO:0000313" key="2">
    <source>
        <dbReference type="Proteomes" id="UP000272942"/>
    </source>
</evidence>
<evidence type="ECO:0000313" key="3">
    <source>
        <dbReference type="WBParaSite" id="ECPE_0000283501-mRNA-1"/>
    </source>
</evidence>
<sequence>MRLLISDGSGCALVELSRPLSMATTASPVLNDTNQSDWGKLELVRTLLGLDPANWRRLCRALEGELYAQRHKHPVGVLSVPLKTDERSPHFSPLQFALRAFLTSPAFLRPHIFTLERIVTGAAWKSTGNLWRLRQTRLQRNTDENSADESGLLVRFAVPPLQLFHLIELSSDF</sequence>
<dbReference type="WBParaSite" id="ECPE_0000283501-mRNA-1">
    <property type="protein sequence ID" value="ECPE_0000283501-mRNA-1"/>
    <property type="gene ID" value="ECPE_0000283501"/>
</dbReference>
<organism evidence="3">
    <name type="scientific">Echinostoma caproni</name>
    <dbReference type="NCBI Taxonomy" id="27848"/>
    <lineage>
        <taxon>Eukaryota</taxon>
        <taxon>Metazoa</taxon>
        <taxon>Spiralia</taxon>
        <taxon>Lophotrochozoa</taxon>
        <taxon>Platyhelminthes</taxon>
        <taxon>Trematoda</taxon>
        <taxon>Digenea</taxon>
        <taxon>Plagiorchiida</taxon>
        <taxon>Echinostomata</taxon>
        <taxon>Echinostomatoidea</taxon>
        <taxon>Echinostomatidae</taxon>
        <taxon>Echinostoma</taxon>
    </lineage>
</organism>
<dbReference type="Proteomes" id="UP000272942">
    <property type="component" value="Unassembled WGS sequence"/>
</dbReference>
<dbReference type="AlphaFoldDB" id="A0A183A797"/>
<reference evidence="3" key="1">
    <citation type="submission" date="2016-06" db="UniProtKB">
        <authorList>
            <consortium name="WormBaseParasite"/>
        </authorList>
    </citation>
    <scope>IDENTIFICATION</scope>
</reference>
<evidence type="ECO:0000313" key="1">
    <source>
        <dbReference type="EMBL" id="VDP67560.1"/>
    </source>
</evidence>